<accession>A0A0G2J0Q0</accession>
<dbReference type="EMBL" id="LCZI01001062">
    <property type="protein sequence ID" value="KKZ62529.1"/>
    <property type="molecule type" value="Genomic_DNA"/>
</dbReference>
<organism evidence="1 2">
    <name type="scientific">[Emmonsia] crescens</name>
    <dbReference type="NCBI Taxonomy" id="73230"/>
    <lineage>
        <taxon>Eukaryota</taxon>
        <taxon>Fungi</taxon>
        <taxon>Dikarya</taxon>
        <taxon>Ascomycota</taxon>
        <taxon>Pezizomycotina</taxon>
        <taxon>Eurotiomycetes</taxon>
        <taxon>Eurotiomycetidae</taxon>
        <taxon>Onygenales</taxon>
        <taxon>Ajellomycetaceae</taxon>
        <taxon>Emergomyces</taxon>
    </lineage>
</organism>
<dbReference type="VEuPathDB" id="FungiDB:EMCG_03075"/>
<sequence>MLTFSETTGLVILLLVLLQHPVMLIWTRRLFPWLWPQSESDAVLLEIRAAVTGIDARVQVLKETVTRFEQRSNSVVSNTQPTISSPAAVAVAPRGSEPA</sequence>
<dbReference type="Proteomes" id="UP000034164">
    <property type="component" value="Unassembled WGS sequence"/>
</dbReference>
<evidence type="ECO:0000313" key="1">
    <source>
        <dbReference type="EMBL" id="KKZ62529.1"/>
    </source>
</evidence>
<protein>
    <submittedName>
        <fullName evidence="1">Uncharacterized protein</fullName>
    </submittedName>
</protein>
<proteinExistence type="predicted"/>
<reference evidence="2" key="1">
    <citation type="journal article" date="2015" name="PLoS Genet.">
        <title>The dynamic genome and transcriptome of the human fungal pathogen Blastomyces and close relative Emmonsia.</title>
        <authorList>
            <person name="Munoz J.F."/>
            <person name="Gauthier G.M."/>
            <person name="Desjardins C.A."/>
            <person name="Gallo J.E."/>
            <person name="Holder J."/>
            <person name="Sullivan T.D."/>
            <person name="Marty A.J."/>
            <person name="Carmen J.C."/>
            <person name="Chen Z."/>
            <person name="Ding L."/>
            <person name="Gujja S."/>
            <person name="Magrini V."/>
            <person name="Misas E."/>
            <person name="Mitreva M."/>
            <person name="Priest M."/>
            <person name="Saif S."/>
            <person name="Whiston E.A."/>
            <person name="Young S."/>
            <person name="Zeng Q."/>
            <person name="Goldman W.E."/>
            <person name="Mardis E.R."/>
            <person name="Taylor J.W."/>
            <person name="McEwen J.G."/>
            <person name="Clay O.K."/>
            <person name="Klein B.S."/>
            <person name="Cuomo C.A."/>
        </authorList>
    </citation>
    <scope>NUCLEOTIDE SEQUENCE [LARGE SCALE GENOMIC DNA]</scope>
    <source>
        <strain evidence="2">UAMH 3008</strain>
    </source>
</reference>
<evidence type="ECO:0000313" key="2">
    <source>
        <dbReference type="Proteomes" id="UP000034164"/>
    </source>
</evidence>
<name>A0A0G2J0Q0_9EURO</name>
<comment type="caution">
    <text evidence="1">The sequence shown here is derived from an EMBL/GenBank/DDBJ whole genome shotgun (WGS) entry which is preliminary data.</text>
</comment>
<dbReference type="AlphaFoldDB" id="A0A0G2J0Q0"/>
<gene>
    <name evidence="1" type="ORF">EMCG_03075</name>
</gene>